<feature type="compositionally biased region" description="Basic and acidic residues" evidence="3">
    <location>
        <begin position="145"/>
        <end position="156"/>
    </location>
</feature>
<evidence type="ECO:0000256" key="3">
    <source>
        <dbReference type="SAM" id="MobiDB-lite"/>
    </source>
</evidence>
<feature type="compositionally biased region" description="Basic and acidic residues" evidence="3">
    <location>
        <begin position="445"/>
        <end position="459"/>
    </location>
</feature>
<evidence type="ECO:0000256" key="2">
    <source>
        <dbReference type="SAM" id="Coils"/>
    </source>
</evidence>
<dbReference type="Proteomes" id="UP000041254">
    <property type="component" value="Unassembled WGS sequence"/>
</dbReference>
<keyword evidence="1 2" id="KW-0175">Coiled coil</keyword>
<dbReference type="Pfam" id="PF13868">
    <property type="entry name" value="TPH"/>
    <property type="match status" value="1"/>
</dbReference>
<feature type="region of interest" description="Disordered" evidence="3">
    <location>
        <begin position="548"/>
        <end position="567"/>
    </location>
</feature>
<dbReference type="OMA" id="FFIQYNS"/>
<evidence type="ECO:0000256" key="1">
    <source>
        <dbReference type="ARBA" id="ARBA00023054"/>
    </source>
</evidence>
<feature type="domain" description="Trichohyalin-plectin-homology" evidence="4">
    <location>
        <begin position="282"/>
        <end position="504"/>
    </location>
</feature>
<proteinExistence type="predicted"/>
<feature type="coiled-coil region" evidence="2">
    <location>
        <begin position="336"/>
        <end position="381"/>
    </location>
</feature>
<evidence type="ECO:0000313" key="5">
    <source>
        <dbReference type="EMBL" id="CEM01807.1"/>
    </source>
</evidence>
<keyword evidence="6" id="KW-1185">Reference proteome</keyword>
<evidence type="ECO:0000259" key="4">
    <source>
        <dbReference type="Pfam" id="PF13868"/>
    </source>
</evidence>
<reference evidence="5 6" key="1">
    <citation type="submission" date="2014-11" db="EMBL/GenBank/DDBJ databases">
        <authorList>
            <person name="Zhu J."/>
            <person name="Qi W."/>
            <person name="Song R."/>
        </authorList>
    </citation>
    <scope>NUCLEOTIDE SEQUENCE [LARGE SCALE GENOMIC DNA]</scope>
</reference>
<gene>
    <name evidence="5" type="ORF">Vbra_20872</name>
</gene>
<protein>
    <recommendedName>
        <fullName evidence="4">Trichohyalin-plectin-homology domain-containing protein</fullName>
    </recommendedName>
</protein>
<dbReference type="VEuPathDB" id="CryptoDB:Vbra_20872"/>
<feature type="region of interest" description="Disordered" evidence="3">
    <location>
        <begin position="254"/>
        <end position="302"/>
    </location>
</feature>
<evidence type="ECO:0000313" key="6">
    <source>
        <dbReference type="Proteomes" id="UP000041254"/>
    </source>
</evidence>
<feature type="compositionally biased region" description="Basic and acidic residues" evidence="3">
    <location>
        <begin position="474"/>
        <end position="489"/>
    </location>
</feature>
<accession>A0A0G4EU60</accession>
<feature type="compositionally biased region" description="Basic and acidic residues" evidence="3">
    <location>
        <begin position="254"/>
        <end position="267"/>
    </location>
</feature>
<feature type="region of interest" description="Disordered" evidence="3">
    <location>
        <begin position="90"/>
        <end position="173"/>
    </location>
</feature>
<dbReference type="AlphaFoldDB" id="A0A0G4EU60"/>
<organism evidence="5 6">
    <name type="scientific">Vitrella brassicaformis (strain CCMP3155)</name>
    <dbReference type="NCBI Taxonomy" id="1169540"/>
    <lineage>
        <taxon>Eukaryota</taxon>
        <taxon>Sar</taxon>
        <taxon>Alveolata</taxon>
        <taxon>Colpodellida</taxon>
        <taxon>Vitrellaceae</taxon>
        <taxon>Vitrella</taxon>
    </lineage>
</organism>
<feature type="region of interest" description="Disordered" evidence="3">
    <location>
        <begin position="445"/>
        <end position="489"/>
    </location>
</feature>
<feature type="compositionally biased region" description="Basic and acidic residues" evidence="3">
    <location>
        <begin position="548"/>
        <end position="558"/>
    </location>
</feature>
<feature type="compositionally biased region" description="Basic residues" evidence="3">
    <location>
        <begin position="91"/>
        <end position="101"/>
    </location>
</feature>
<dbReference type="InParanoid" id="A0A0G4EU60"/>
<name>A0A0G4EU60_VITBC</name>
<dbReference type="InterPro" id="IPR043597">
    <property type="entry name" value="TPH_dom"/>
</dbReference>
<dbReference type="EMBL" id="CDMY01000310">
    <property type="protein sequence ID" value="CEM01807.1"/>
    <property type="molecule type" value="Genomic_DNA"/>
</dbReference>
<sequence>MADSASSPSPFPGSCSVSCGSTLKALSSRRRQKAVDSLVTKLKTKFGATDDEVREVVRPEAERLLLVGGEGDEKERALVDREMLNGIQKAVHMKLKHRRNVGKAEREGRQGGTERPPAAAAESQRPVEAPGVSPAVRSLPLPGTSREDKDKDDRSDSLASSKAGGRFKSTVNIPLFKRNVGHKRSVVDPFDMIAEYDRKKYGESERDKFARMRATAVCFRKEVEEQMDKNRQQKEETKLEILRDREHLQQQIRDYKEQENREREARQAKMRRQVQYCRKAEEEANRRKDRARRRAEREADEMVERIRRDEEADREKKRMLAEAMKARSAEIQQHVIKSIEEKEMRKQKEREEAIELARRYAEELERKERERLAKIEEQQAKIKRIADTMGRVLAESADKKAREDEMNMIKYVKMAEEKANKEAQEKIERQKATVLKIRQVLQEQQEEKRQRAQQHRTEMAEQAAMWKQQIAAGDAKERAEEAARRERRAQMDATLVSQMHEKQHADDTGEAFSSRLCAVNQKLFQQMYEEGALPEDLYSTVMARAAEARGKRTKDKQQQSEYAMAMGGVPEVDMTQYGKRQQA</sequence>